<name>A0ABU5R206_9PSEU</name>
<proteinExistence type="predicted"/>
<sequence length="259" mass="26601">MARRARRDDDEITVDELLKQTGATARPLTGGSLPPRAPVPEAMSPEERIEQRAREAAAAQQRAGTRIRWASAICGAVVVLGSVVVILVTTTGSPEREASPALMPLLPATTPSPVTSAKAPPSPTPIPTVMAGRQTSTPAKTTTSAPSSAAAPPAPCSVRFTVQDQWDDGFTAAVAITNKGTKAFSPWTLSWTFAAGQRVTHGWDGDYGQSGGRVTVNAADWNTTLAPGATVTTGFNGSIRGGNPAPGAFTLNGAACDAG</sequence>
<dbReference type="SUPFAM" id="SSF49384">
    <property type="entry name" value="Carbohydrate-binding domain"/>
    <property type="match status" value="1"/>
</dbReference>
<evidence type="ECO:0000313" key="7">
    <source>
        <dbReference type="EMBL" id="MEA5360236.1"/>
    </source>
</evidence>
<accession>A0ABU5R206</accession>
<evidence type="ECO:0000256" key="1">
    <source>
        <dbReference type="ARBA" id="ARBA00022801"/>
    </source>
</evidence>
<dbReference type="Pfam" id="PF00553">
    <property type="entry name" value="CBM_2"/>
    <property type="match status" value="1"/>
</dbReference>
<dbReference type="Gene3D" id="2.60.40.290">
    <property type="match status" value="1"/>
</dbReference>
<feature type="region of interest" description="Disordered" evidence="4">
    <location>
        <begin position="1"/>
        <end position="57"/>
    </location>
</feature>
<keyword evidence="5" id="KW-1133">Transmembrane helix</keyword>
<dbReference type="Proteomes" id="UP001304298">
    <property type="component" value="Unassembled WGS sequence"/>
</dbReference>
<keyword evidence="3" id="KW-0624">Polysaccharide degradation</keyword>
<feature type="domain" description="CBM2" evidence="6">
    <location>
        <begin position="149"/>
        <end position="259"/>
    </location>
</feature>
<dbReference type="PROSITE" id="PS51173">
    <property type="entry name" value="CBM2"/>
    <property type="match status" value="1"/>
</dbReference>
<keyword evidence="8" id="KW-1185">Reference proteome</keyword>
<feature type="compositionally biased region" description="Basic and acidic residues" evidence="4">
    <location>
        <begin position="45"/>
        <end position="55"/>
    </location>
</feature>
<feature type="region of interest" description="Disordered" evidence="4">
    <location>
        <begin position="110"/>
        <end position="153"/>
    </location>
</feature>
<dbReference type="InterPro" id="IPR018366">
    <property type="entry name" value="CBM2_CS"/>
</dbReference>
<evidence type="ECO:0000256" key="3">
    <source>
        <dbReference type="ARBA" id="ARBA00023326"/>
    </source>
</evidence>
<gene>
    <name evidence="7" type="ORF">VA596_11875</name>
</gene>
<feature type="transmembrane region" description="Helical" evidence="5">
    <location>
        <begin position="69"/>
        <end position="88"/>
    </location>
</feature>
<keyword evidence="5" id="KW-0472">Membrane</keyword>
<dbReference type="SMART" id="SM00637">
    <property type="entry name" value="CBD_II"/>
    <property type="match status" value="1"/>
</dbReference>
<evidence type="ECO:0000256" key="2">
    <source>
        <dbReference type="ARBA" id="ARBA00023295"/>
    </source>
</evidence>
<keyword evidence="1" id="KW-0378">Hydrolase</keyword>
<evidence type="ECO:0000259" key="6">
    <source>
        <dbReference type="PROSITE" id="PS51173"/>
    </source>
</evidence>
<evidence type="ECO:0000256" key="5">
    <source>
        <dbReference type="SAM" id="Phobius"/>
    </source>
</evidence>
<evidence type="ECO:0000256" key="4">
    <source>
        <dbReference type="SAM" id="MobiDB-lite"/>
    </source>
</evidence>
<dbReference type="InterPro" id="IPR012291">
    <property type="entry name" value="CBM2_carb-bd_dom_sf"/>
</dbReference>
<dbReference type="InterPro" id="IPR008965">
    <property type="entry name" value="CBM2/CBM3_carb-bd_dom_sf"/>
</dbReference>
<keyword evidence="2" id="KW-0326">Glycosidase</keyword>
<dbReference type="RefSeq" id="WP_323326195.1">
    <property type="nucleotide sequence ID" value="NZ_JAYFSI010000002.1"/>
</dbReference>
<feature type="compositionally biased region" description="Low complexity" evidence="4">
    <location>
        <begin position="135"/>
        <end position="151"/>
    </location>
</feature>
<dbReference type="PROSITE" id="PS00561">
    <property type="entry name" value="CBM2_A"/>
    <property type="match status" value="1"/>
</dbReference>
<dbReference type="InterPro" id="IPR001919">
    <property type="entry name" value="CBD2"/>
</dbReference>
<reference evidence="7 8" key="1">
    <citation type="submission" date="2023-12" db="EMBL/GenBank/DDBJ databases">
        <title>Amycolatopsis sp. V23-08.</title>
        <authorList>
            <person name="Somphong A."/>
        </authorList>
    </citation>
    <scope>NUCLEOTIDE SEQUENCE [LARGE SCALE GENOMIC DNA]</scope>
    <source>
        <strain evidence="7 8">V23-08</strain>
    </source>
</reference>
<organism evidence="7 8">
    <name type="scientific">Amycolatopsis heterodermiae</name>
    <dbReference type="NCBI Taxonomy" id="3110235"/>
    <lineage>
        <taxon>Bacteria</taxon>
        <taxon>Bacillati</taxon>
        <taxon>Actinomycetota</taxon>
        <taxon>Actinomycetes</taxon>
        <taxon>Pseudonocardiales</taxon>
        <taxon>Pseudonocardiaceae</taxon>
        <taxon>Amycolatopsis</taxon>
    </lineage>
</organism>
<evidence type="ECO:0000313" key="8">
    <source>
        <dbReference type="Proteomes" id="UP001304298"/>
    </source>
</evidence>
<protein>
    <submittedName>
        <fullName evidence="7">Cellulose-binding domain-containing protein</fullName>
    </submittedName>
</protein>
<keyword evidence="5" id="KW-0812">Transmembrane</keyword>
<comment type="caution">
    <text evidence="7">The sequence shown here is derived from an EMBL/GenBank/DDBJ whole genome shotgun (WGS) entry which is preliminary data.</text>
</comment>
<keyword evidence="3" id="KW-0119">Carbohydrate metabolism</keyword>
<dbReference type="EMBL" id="JAYFSI010000002">
    <property type="protein sequence ID" value="MEA5360236.1"/>
    <property type="molecule type" value="Genomic_DNA"/>
</dbReference>